<dbReference type="RefSeq" id="WP_307683085.1">
    <property type="nucleotide sequence ID" value="NZ_JAUSQX010000001.1"/>
</dbReference>
<evidence type="ECO:0000256" key="1">
    <source>
        <dbReference type="ARBA" id="ARBA00000971"/>
    </source>
</evidence>
<dbReference type="NCBIfam" id="TIGR00115">
    <property type="entry name" value="tig"/>
    <property type="match status" value="1"/>
</dbReference>
<dbReference type="Gene3D" id="3.30.70.1050">
    <property type="entry name" value="Trigger factor ribosome-binding domain"/>
    <property type="match status" value="1"/>
</dbReference>
<comment type="function">
    <text evidence="11">Involved in protein export. Acts as a chaperone by maintaining the newly synthesized protein in an open conformation. Functions as a peptidyl-prolyl cis-trans isomerase.</text>
</comment>
<dbReference type="InterPro" id="IPR046357">
    <property type="entry name" value="PPIase_dom_sf"/>
</dbReference>
<protein>
    <recommendedName>
        <fullName evidence="4 11">Trigger factor</fullName>
        <shortName evidence="11">TF</shortName>
        <ecNumber evidence="3 11">5.2.1.8</ecNumber>
    </recommendedName>
    <alternativeName>
        <fullName evidence="10 11">PPIase</fullName>
    </alternativeName>
</protein>
<feature type="domain" description="Trigger factor ribosome-binding bacterial" evidence="13">
    <location>
        <begin position="1"/>
        <end position="151"/>
    </location>
</feature>
<keyword evidence="9 11" id="KW-0131">Cell cycle</keyword>
<reference evidence="15 16" key="1">
    <citation type="submission" date="2023-07" db="EMBL/GenBank/DDBJ databases">
        <title>Sequencing the genomes of 1000 actinobacteria strains.</title>
        <authorList>
            <person name="Klenk H.-P."/>
        </authorList>
    </citation>
    <scope>NUCLEOTIDE SEQUENCE [LARGE SCALE GENOMIC DNA]</scope>
    <source>
        <strain evidence="15 16">DSM 17163</strain>
    </source>
</reference>
<dbReference type="Proteomes" id="UP001243212">
    <property type="component" value="Unassembled WGS sequence"/>
</dbReference>
<keyword evidence="11" id="KW-0963">Cytoplasm</keyword>
<dbReference type="InterPro" id="IPR008881">
    <property type="entry name" value="Trigger_fac_ribosome-bd_bac"/>
</dbReference>
<dbReference type="PANTHER" id="PTHR30560">
    <property type="entry name" value="TRIGGER FACTOR CHAPERONE AND PEPTIDYL-PROLYL CIS/TRANS ISOMERASE"/>
    <property type="match status" value="1"/>
</dbReference>
<keyword evidence="16" id="KW-1185">Reference proteome</keyword>
<accession>A0ABT9NJB5</accession>
<dbReference type="EC" id="5.2.1.8" evidence="3 11"/>
<dbReference type="InterPro" id="IPR027304">
    <property type="entry name" value="Trigger_fact/SurA_dom_sf"/>
</dbReference>
<evidence type="ECO:0000256" key="10">
    <source>
        <dbReference type="ARBA" id="ARBA00029986"/>
    </source>
</evidence>
<dbReference type="HAMAP" id="MF_00303">
    <property type="entry name" value="Trigger_factor_Tig"/>
    <property type="match status" value="1"/>
</dbReference>
<dbReference type="InterPro" id="IPR036611">
    <property type="entry name" value="Trigger_fac_ribosome-bd_sf"/>
</dbReference>
<evidence type="ECO:0000256" key="3">
    <source>
        <dbReference type="ARBA" id="ARBA00013194"/>
    </source>
</evidence>
<evidence type="ECO:0000259" key="14">
    <source>
        <dbReference type="Pfam" id="PF05698"/>
    </source>
</evidence>
<dbReference type="Gene3D" id="1.10.3120.10">
    <property type="entry name" value="Trigger factor, C-terminal domain"/>
    <property type="match status" value="1"/>
</dbReference>
<proteinExistence type="inferred from homology"/>
<feature type="domain" description="Trigger factor C-terminal" evidence="14">
    <location>
        <begin position="262"/>
        <end position="403"/>
    </location>
</feature>
<evidence type="ECO:0000256" key="9">
    <source>
        <dbReference type="ARBA" id="ARBA00023306"/>
    </source>
</evidence>
<evidence type="ECO:0000256" key="12">
    <source>
        <dbReference type="SAM" id="MobiDB-lite"/>
    </source>
</evidence>
<evidence type="ECO:0000256" key="4">
    <source>
        <dbReference type="ARBA" id="ARBA00016902"/>
    </source>
</evidence>
<evidence type="ECO:0000256" key="2">
    <source>
        <dbReference type="ARBA" id="ARBA00005464"/>
    </source>
</evidence>
<evidence type="ECO:0000256" key="11">
    <source>
        <dbReference type="HAMAP-Rule" id="MF_00303"/>
    </source>
</evidence>
<evidence type="ECO:0000256" key="7">
    <source>
        <dbReference type="ARBA" id="ARBA00023186"/>
    </source>
</evidence>
<comment type="catalytic activity">
    <reaction evidence="1 11">
        <text>[protein]-peptidylproline (omega=180) = [protein]-peptidylproline (omega=0)</text>
        <dbReference type="Rhea" id="RHEA:16237"/>
        <dbReference type="Rhea" id="RHEA-COMP:10747"/>
        <dbReference type="Rhea" id="RHEA-COMP:10748"/>
        <dbReference type="ChEBI" id="CHEBI:83833"/>
        <dbReference type="ChEBI" id="CHEBI:83834"/>
        <dbReference type="EC" id="5.2.1.8"/>
    </reaction>
</comment>
<evidence type="ECO:0000259" key="13">
    <source>
        <dbReference type="Pfam" id="PF05697"/>
    </source>
</evidence>
<evidence type="ECO:0000256" key="8">
    <source>
        <dbReference type="ARBA" id="ARBA00023235"/>
    </source>
</evidence>
<dbReference type="InterPro" id="IPR008880">
    <property type="entry name" value="Trigger_fac_C"/>
</dbReference>
<comment type="caution">
    <text evidence="15">The sequence shown here is derived from an EMBL/GenBank/DDBJ whole genome shotgun (WGS) entry which is preliminary data.</text>
</comment>
<dbReference type="SUPFAM" id="SSF109998">
    <property type="entry name" value="Triger factor/SurA peptide-binding domain-like"/>
    <property type="match status" value="1"/>
</dbReference>
<dbReference type="PANTHER" id="PTHR30560:SF3">
    <property type="entry name" value="TRIGGER FACTOR-LIKE PROTEIN TIG, CHLOROPLASTIC"/>
    <property type="match status" value="1"/>
</dbReference>
<gene>
    <name evidence="11" type="primary">tig</name>
    <name evidence="15" type="ORF">J2S70_001480</name>
</gene>
<name>A0ABT9NJB5_9ACTO</name>
<evidence type="ECO:0000256" key="6">
    <source>
        <dbReference type="ARBA" id="ARBA00023110"/>
    </source>
</evidence>
<keyword evidence="7 11" id="KW-0143">Chaperone</keyword>
<dbReference type="SUPFAM" id="SSF102735">
    <property type="entry name" value="Trigger factor ribosome-binding domain"/>
    <property type="match status" value="1"/>
</dbReference>
<feature type="compositionally biased region" description="Basic and acidic residues" evidence="12">
    <location>
        <begin position="429"/>
        <end position="467"/>
    </location>
</feature>
<comment type="subcellular location">
    <subcellularLocation>
        <location evidence="11">Cytoplasm</location>
    </subcellularLocation>
    <text evidence="11">About half TF is bound to the ribosome near the polypeptide exit tunnel while the other half is free in the cytoplasm.</text>
</comment>
<feature type="region of interest" description="Disordered" evidence="12">
    <location>
        <begin position="429"/>
        <end position="499"/>
    </location>
</feature>
<comment type="similarity">
    <text evidence="2 11">Belongs to the FKBP-type PPIase family. Tig subfamily.</text>
</comment>
<keyword evidence="5 11" id="KW-0132">Cell division</keyword>
<dbReference type="SUPFAM" id="SSF54534">
    <property type="entry name" value="FKBP-like"/>
    <property type="match status" value="1"/>
</dbReference>
<dbReference type="Gene3D" id="3.10.50.40">
    <property type="match status" value="1"/>
</dbReference>
<dbReference type="InterPro" id="IPR037041">
    <property type="entry name" value="Trigger_fac_C_sf"/>
</dbReference>
<evidence type="ECO:0000313" key="16">
    <source>
        <dbReference type="Proteomes" id="UP001243212"/>
    </source>
</evidence>
<keyword evidence="6 11" id="KW-0697">Rotamase</keyword>
<dbReference type="InterPro" id="IPR005215">
    <property type="entry name" value="Trig_fac"/>
</dbReference>
<sequence>MKQNVEHLSETRAKLSVEVSAKDFEPEYDKAAKEIAKQVDIPGFRRGKAPRRVLESKVGRGFIIEQAVNDNLDRYYQEAVAEAGIVPMSRPEVAIDEVPKMAGKDDESALKFTVEVDVRPEIWMPNPADFEVEVPAVEVTDDDVQAELDALRERFSTLTNVDRAAKEGDYVNIDMVAKIGDENVDDVAGVSYRIGDNTMLEGQDEALTGAKADDVVEFKAKLAGGEHEGEEADVTITVHSVKESVLPDADDDFAMMASEFDTIDELKEDLREQATKAKANSQLSGAYDALVSQLVEASDFPLPQGVIDDEIANHLRNEGREADDEHGEEIRPDVEEALRNQLLLDTYAEAFKVEVSQQELLDFLITQAQMYGMDPNQFVQAAAQAGQINAFAGEMARNKAVMAALRLAKVKDENGNVVDVDEILGEKPEGEVVPEFTEKPKKTAKPKAETKPKAAKKAEAKPKKAEEKADELEESANGEFDPSAHTVGEVLEYAENADDAEKARVLEAEKAGKARKGIVSKLES</sequence>
<dbReference type="Pfam" id="PF05697">
    <property type="entry name" value="Trigger_N"/>
    <property type="match status" value="1"/>
</dbReference>
<organism evidence="15 16">
    <name type="scientific">Trueperella bonasi</name>
    <dbReference type="NCBI Taxonomy" id="312286"/>
    <lineage>
        <taxon>Bacteria</taxon>
        <taxon>Bacillati</taxon>
        <taxon>Actinomycetota</taxon>
        <taxon>Actinomycetes</taxon>
        <taxon>Actinomycetales</taxon>
        <taxon>Actinomycetaceae</taxon>
        <taxon>Trueperella</taxon>
    </lineage>
</organism>
<dbReference type="Pfam" id="PF05698">
    <property type="entry name" value="Trigger_C"/>
    <property type="match status" value="1"/>
</dbReference>
<comment type="domain">
    <text evidence="11">Consists of 3 domains; the N-terminus binds the ribosome, the middle domain has PPIase activity, while the C-terminus has intrinsic chaperone activity on its own.</text>
</comment>
<keyword evidence="8 11" id="KW-0413">Isomerase</keyword>
<evidence type="ECO:0000313" key="15">
    <source>
        <dbReference type="EMBL" id="MDP9806898.1"/>
    </source>
</evidence>
<evidence type="ECO:0000256" key="5">
    <source>
        <dbReference type="ARBA" id="ARBA00022618"/>
    </source>
</evidence>
<dbReference type="EMBL" id="JAUSQX010000001">
    <property type="protein sequence ID" value="MDP9806898.1"/>
    <property type="molecule type" value="Genomic_DNA"/>
</dbReference>